<dbReference type="SUPFAM" id="SSF56645">
    <property type="entry name" value="Acyl-CoA dehydrogenase NM domain-like"/>
    <property type="match status" value="1"/>
</dbReference>
<organism evidence="8 9">
    <name type="scientific">Paludifilum halophilum</name>
    <dbReference type="NCBI Taxonomy" id="1642702"/>
    <lineage>
        <taxon>Bacteria</taxon>
        <taxon>Bacillati</taxon>
        <taxon>Bacillota</taxon>
        <taxon>Bacilli</taxon>
        <taxon>Bacillales</taxon>
        <taxon>Thermoactinomycetaceae</taxon>
        <taxon>Paludifilum</taxon>
    </lineage>
</organism>
<accession>A0A235BDG1</accession>
<dbReference type="InterPro" id="IPR009075">
    <property type="entry name" value="AcylCo_DH/oxidase_C"/>
</dbReference>
<evidence type="ECO:0000256" key="2">
    <source>
        <dbReference type="ARBA" id="ARBA00009347"/>
    </source>
</evidence>
<evidence type="ECO:0000259" key="6">
    <source>
        <dbReference type="Pfam" id="PF00441"/>
    </source>
</evidence>
<dbReference type="InterPro" id="IPR006089">
    <property type="entry name" value="Acyl-CoA_DH_CS"/>
</dbReference>
<protein>
    <submittedName>
        <fullName evidence="8">Acyl-CoA dehydrogenase</fullName>
    </submittedName>
</protein>
<keyword evidence="3" id="KW-0285">Flavoprotein</keyword>
<keyword evidence="4" id="KW-0274">FAD</keyword>
<name>A0A235BDG1_9BACL</name>
<dbReference type="InterPro" id="IPR036250">
    <property type="entry name" value="AcylCo_DH-like_C"/>
</dbReference>
<dbReference type="Pfam" id="PF02771">
    <property type="entry name" value="Acyl-CoA_dh_N"/>
    <property type="match status" value="1"/>
</dbReference>
<proteinExistence type="inferred from homology"/>
<evidence type="ECO:0000256" key="1">
    <source>
        <dbReference type="ARBA" id="ARBA00001974"/>
    </source>
</evidence>
<dbReference type="SUPFAM" id="SSF47203">
    <property type="entry name" value="Acyl-CoA dehydrogenase C-terminal domain-like"/>
    <property type="match status" value="1"/>
</dbReference>
<dbReference type="PANTHER" id="PTHR43884:SF20">
    <property type="entry name" value="ACYL-COA DEHYDROGENASE FADE28"/>
    <property type="match status" value="1"/>
</dbReference>
<evidence type="ECO:0000259" key="7">
    <source>
        <dbReference type="Pfam" id="PF02771"/>
    </source>
</evidence>
<dbReference type="Pfam" id="PF00441">
    <property type="entry name" value="Acyl-CoA_dh_1"/>
    <property type="match status" value="1"/>
</dbReference>
<evidence type="ECO:0000256" key="4">
    <source>
        <dbReference type="ARBA" id="ARBA00022827"/>
    </source>
</evidence>
<feature type="domain" description="Acyl-CoA dehydrogenase/oxidase N-terminal" evidence="7">
    <location>
        <begin position="8"/>
        <end position="84"/>
    </location>
</feature>
<reference evidence="8 9" key="1">
    <citation type="submission" date="2017-07" db="EMBL/GenBank/DDBJ databases">
        <title>The genome sequence of Paludifilum halophilum highlights mechanisms for microbial adaptation to high salt environemnts.</title>
        <authorList>
            <person name="Belbahri L."/>
        </authorList>
    </citation>
    <scope>NUCLEOTIDE SEQUENCE [LARGE SCALE GENOMIC DNA]</scope>
    <source>
        <strain evidence="8 9">DSM 102817</strain>
    </source>
</reference>
<dbReference type="Gene3D" id="2.40.110.10">
    <property type="entry name" value="Butyryl-CoA Dehydrogenase, subunit A, domain 2"/>
    <property type="match status" value="1"/>
</dbReference>
<evidence type="ECO:0000256" key="3">
    <source>
        <dbReference type="ARBA" id="ARBA00022630"/>
    </source>
</evidence>
<evidence type="ECO:0000313" key="9">
    <source>
        <dbReference type="Proteomes" id="UP000215459"/>
    </source>
</evidence>
<sequence length="378" mass="41528">MISFQPTADEWSFVDLAKDFADERIRPLARECEQNRRVNPDLVKKVDELGFATLELPESWGGLELPLISQIQILESLSYGDLGILQGLPGPGDAASLIRLIPDSPVLNSYKDAGRDGSWPVVAFYHAANAILPTSEIKAVPKGAGYVLSGTSQPLRLAAFADHLVIAVTDSDGNPLILWLDKADNSWDVVEGGYRLGLLAAGCARVRFDDETVNEDRVLAKGSEAQDLLSKALSRVYVLEAAKEVGLMEAALSYATEYTAQRKAFGQVIAKFQGVSFNLADMAIETQAVRHLVRRSAENTDREESESVLSTLARAHRSLRFVTDSAVQLLGGHGYVQEFPVEKWMRDAQAQVILYGREHDLTIRHGVQILDEPIRTEA</sequence>
<dbReference type="InterPro" id="IPR009100">
    <property type="entry name" value="AcylCoA_DH/oxidase_NM_dom_sf"/>
</dbReference>
<comment type="similarity">
    <text evidence="2">Belongs to the acyl-CoA dehydrogenase family.</text>
</comment>
<gene>
    <name evidence="8" type="ORF">CHM34_01085</name>
</gene>
<comment type="cofactor">
    <cofactor evidence="1">
        <name>FAD</name>
        <dbReference type="ChEBI" id="CHEBI:57692"/>
    </cofactor>
</comment>
<dbReference type="Gene3D" id="1.10.540.10">
    <property type="entry name" value="Acyl-CoA dehydrogenase/oxidase, N-terminal domain"/>
    <property type="match status" value="1"/>
</dbReference>
<keyword evidence="5" id="KW-0560">Oxidoreductase</keyword>
<dbReference type="InterPro" id="IPR013786">
    <property type="entry name" value="AcylCoA_DH/ox_N"/>
</dbReference>
<evidence type="ECO:0000256" key="5">
    <source>
        <dbReference type="ARBA" id="ARBA00023002"/>
    </source>
</evidence>
<evidence type="ECO:0000313" key="8">
    <source>
        <dbReference type="EMBL" id="OYD09635.1"/>
    </source>
</evidence>
<dbReference type="InterPro" id="IPR037069">
    <property type="entry name" value="AcylCoA_DH/ox_N_sf"/>
</dbReference>
<dbReference type="EMBL" id="NOWF01000001">
    <property type="protein sequence ID" value="OYD09635.1"/>
    <property type="molecule type" value="Genomic_DNA"/>
</dbReference>
<dbReference type="GO" id="GO:0050660">
    <property type="term" value="F:flavin adenine dinucleotide binding"/>
    <property type="evidence" value="ECO:0007669"/>
    <property type="project" value="InterPro"/>
</dbReference>
<keyword evidence="9" id="KW-1185">Reference proteome</keyword>
<dbReference type="PROSITE" id="PS00073">
    <property type="entry name" value="ACYL_COA_DH_2"/>
    <property type="match status" value="1"/>
</dbReference>
<dbReference type="GO" id="GO:0003995">
    <property type="term" value="F:acyl-CoA dehydrogenase activity"/>
    <property type="evidence" value="ECO:0007669"/>
    <property type="project" value="InterPro"/>
</dbReference>
<comment type="caution">
    <text evidence="8">The sequence shown here is derived from an EMBL/GenBank/DDBJ whole genome shotgun (WGS) entry which is preliminary data.</text>
</comment>
<dbReference type="PANTHER" id="PTHR43884">
    <property type="entry name" value="ACYL-COA DEHYDROGENASE"/>
    <property type="match status" value="1"/>
</dbReference>
<dbReference type="RefSeq" id="WP_094262735.1">
    <property type="nucleotide sequence ID" value="NZ_NOWF01000001.1"/>
</dbReference>
<feature type="domain" description="Acyl-CoA dehydrogenase/oxidase C-terminal" evidence="6">
    <location>
        <begin position="241"/>
        <end position="356"/>
    </location>
</feature>
<dbReference type="PIRSF" id="PIRSF016578">
    <property type="entry name" value="HsaA"/>
    <property type="match status" value="1"/>
</dbReference>
<dbReference type="Gene3D" id="1.20.140.10">
    <property type="entry name" value="Butyryl-CoA Dehydrogenase, subunit A, domain 3"/>
    <property type="match status" value="1"/>
</dbReference>
<dbReference type="OrthoDB" id="2371581at2"/>
<dbReference type="Proteomes" id="UP000215459">
    <property type="component" value="Unassembled WGS sequence"/>
</dbReference>
<dbReference type="AlphaFoldDB" id="A0A235BDG1"/>
<dbReference type="InterPro" id="IPR046373">
    <property type="entry name" value="Acyl-CoA_Oxase/DH_mid-dom_sf"/>
</dbReference>